<proteinExistence type="predicted"/>
<dbReference type="AlphaFoldDB" id="A0A645EVP8"/>
<accession>A0A645EVP8</accession>
<gene>
    <name evidence="1" type="ORF">SDC9_152761</name>
</gene>
<evidence type="ECO:0000313" key="1">
    <source>
        <dbReference type="EMBL" id="MPN05510.1"/>
    </source>
</evidence>
<dbReference type="EMBL" id="VSSQ01051409">
    <property type="protein sequence ID" value="MPN05510.1"/>
    <property type="molecule type" value="Genomic_DNA"/>
</dbReference>
<name>A0A645EVP8_9ZZZZ</name>
<comment type="caution">
    <text evidence="1">The sequence shown here is derived from an EMBL/GenBank/DDBJ whole genome shotgun (WGS) entry which is preliminary data.</text>
</comment>
<reference evidence="1" key="1">
    <citation type="submission" date="2019-08" db="EMBL/GenBank/DDBJ databases">
        <authorList>
            <person name="Kucharzyk K."/>
            <person name="Murdoch R.W."/>
            <person name="Higgins S."/>
            <person name="Loffler F."/>
        </authorList>
    </citation>
    <scope>NUCLEOTIDE SEQUENCE</scope>
</reference>
<organism evidence="1">
    <name type="scientific">bioreactor metagenome</name>
    <dbReference type="NCBI Taxonomy" id="1076179"/>
    <lineage>
        <taxon>unclassified sequences</taxon>
        <taxon>metagenomes</taxon>
        <taxon>ecological metagenomes</taxon>
    </lineage>
</organism>
<protein>
    <submittedName>
        <fullName evidence="1">Uncharacterized protein</fullName>
    </submittedName>
</protein>
<sequence>MGVVLFRLRHDSFQLEVAEADFPFAVFGAERDVELVGRRGDPEFKRVRHPAAGSRKRVVLGIERLSGSPDNEHEFSGGLRFPGGVQP</sequence>